<organism evidence="2 3">
    <name type="scientific">Mycena albidolilacea</name>
    <dbReference type="NCBI Taxonomy" id="1033008"/>
    <lineage>
        <taxon>Eukaryota</taxon>
        <taxon>Fungi</taxon>
        <taxon>Dikarya</taxon>
        <taxon>Basidiomycota</taxon>
        <taxon>Agaricomycotina</taxon>
        <taxon>Agaricomycetes</taxon>
        <taxon>Agaricomycetidae</taxon>
        <taxon>Agaricales</taxon>
        <taxon>Marasmiineae</taxon>
        <taxon>Mycenaceae</taxon>
        <taxon>Mycena</taxon>
    </lineage>
</organism>
<protein>
    <submittedName>
        <fullName evidence="2">Uncharacterized protein</fullName>
    </submittedName>
</protein>
<name>A0AAD7F0Z5_9AGAR</name>
<evidence type="ECO:0000256" key="1">
    <source>
        <dbReference type="SAM" id="SignalP"/>
    </source>
</evidence>
<evidence type="ECO:0000313" key="2">
    <source>
        <dbReference type="EMBL" id="KAJ7363086.1"/>
    </source>
</evidence>
<proteinExistence type="predicted"/>
<dbReference type="Proteomes" id="UP001218218">
    <property type="component" value="Unassembled WGS sequence"/>
</dbReference>
<sequence length="136" mass="15148">MNSKIFINIPIVLALIWLKLVQGRLAPELSLWIESLSLYEDTTVLRGLGDAELKQLARIEQLHLESLITPGDLRPFLEPVVATFRGLTHVSVETFAFQPSILQLVGELRATDALKSIEVNGKSLYDLPLTTICIPK</sequence>
<reference evidence="2" key="1">
    <citation type="submission" date="2023-03" db="EMBL/GenBank/DDBJ databases">
        <title>Massive genome expansion in bonnet fungi (Mycena s.s.) driven by repeated elements and novel gene families across ecological guilds.</title>
        <authorList>
            <consortium name="Lawrence Berkeley National Laboratory"/>
            <person name="Harder C.B."/>
            <person name="Miyauchi S."/>
            <person name="Viragh M."/>
            <person name="Kuo A."/>
            <person name="Thoen E."/>
            <person name="Andreopoulos B."/>
            <person name="Lu D."/>
            <person name="Skrede I."/>
            <person name="Drula E."/>
            <person name="Henrissat B."/>
            <person name="Morin E."/>
            <person name="Kohler A."/>
            <person name="Barry K."/>
            <person name="LaButti K."/>
            <person name="Morin E."/>
            <person name="Salamov A."/>
            <person name="Lipzen A."/>
            <person name="Mereny Z."/>
            <person name="Hegedus B."/>
            <person name="Baldrian P."/>
            <person name="Stursova M."/>
            <person name="Weitz H."/>
            <person name="Taylor A."/>
            <person name="Grigoriev I.V."/>
            <person name="Nagy L.G."/>
            <person name="Martin F."/>
            <person name="Kauserud H."/>
        </authorList>
    </citation>
    <scope>NUCLEOTIDE SEQUENCE</scope>
    <source>
        <strain evidence="2">CBHHK002</strain>
    </source>
</reference>
<gene>
    <name evidence="2" type="ORF">DFH08DRAFT_951284</name>
</gene>
<dbReference type="AlphaFoldDB" id="A0AAD7F0Z5"/>
<dbReference type="EMBL" id="JARIHO010000004">
    <property type="protein sequence ID" value="KAJ7363086.1"/>
    <property type="molecule type" value="Genomic_DNA"/>
</dbReference>
<comment type="caution">
    <text evidence="2">The sequence shown here is derived from an EMBL/GenBank/DDBJ whole genome shotgun (WGS) entry which is preliminary data.</text>
</comment>
<keyword evidence="3" id="KW-1185">Reference proteome</keyword>
<accession>A0AAD7F0Z5</accession>
<feature type="signal peptide" evidence="1">
    <location>
        <begin position="1"/>
        <end position="23"/>
    </location>
</feature>
<feature type="chain" id="PRO_5042199187" evidence="1">
    <location>
        <begin position="24"/>
        <end position="136"/>
    </location>
</feature>
<keyword evidence="1" id="KW-0732">Signal</keyword>
<evidence type="ECO:0000313" key="3">
    <source>
        <dbReference type="Proteomes" id="UP001218218"/>
    </source>
</evidence>